<reference evidence="1 2" key="1">
    <citation type="submission" date="2017-12" db="EMBL/GenBank/DDBJ databases">
        <title>Phylogenetic diversity of female urinary microbiome.</title>
        <authorList>
            <person name="Thomas-White K."/>
            <person name="Wolfe A.J."/>
        </authorList>
    </citation>
    <scope>NUCLEOTIDE SEQUENCE [LARGE SCALE GENOMIC DNA]</scope>
    <source>
        <strain evidence="1 2">UMB0777</strain>
    </source>
</reference>
<evidence type="ECO:0000313" key="2">
    <source>
        <dbReference type="Proteomes" id="UP000234662"/>
    </source>
</evidence>
<dbReference type="AlphaFoldDB" id="A0A2I1R4R8"/>
<dbReference type="Proteomes" id="UP000234662">
    <property type="component" value="Unassembled WGS sequence"/>
</dbReference>
<dbReference type="EMBL" id="PKJC01000016">
    <property type="protein sequence ID" value="PKZ64098.1"/>
    <property type="molecule type" value="Genomic_DNA"/>
</dbReference>
<name>A0A2I1R4R8_9ACTN</name>
<evidence type="ECO:0000313" key="1">
    <source>
        <dbReference type="EMBL" id="PKZ64098.1"/>
    </source>
</evidence>
<protein>
    <submittedName>
        <fullName evidence="1">Uncharacterized protein</fullName>
    </submittedName>
</protein>
<sequence>MLRIRLWVYADMLFDEAEEHGDAPVDPQGWWFVAALLPPCTWSLDSSWRRDMARAFDDLAGDMDAGPLPYPRSTAEQLALRVAIDGAQTALADHDYDEEFATLPEYPGDHHWDSVIDELTADRDTDNFYSTDTSKVEAFLAAIPIDTWFLTFPGHAPRDPARGYRR</sequence>
<organism evidence="1 2">
    <name type="scientific">Gordonia terrae</name>
    <dbReference type="NCBI Taxonomy" id="2055"/>
    <lineage>
        <taxon>Bacteria</taxon>
        <taxon>Bacillati</taxon>
        <taxon>Actinomycetota</taxon>
        <taxon>Actinomycetes</taxon>
        <taxon>Mycobacteriales</taxon>
        <taxon>Gordoniaceae</taxon>
        <taxon>Gordonia</taxon>
    </lineage>
</organism>
<proteinExistence type="predicted"/>
<gene>
    <name evidence="1" type="ORF">CYJ73_18345</name>
</gene>
<comment type="caution">
    <text evidence="1">The sequence shown here is derived from an EMBL/GenBank/DDBJ whole genome shotgun (WGS) entry which is preliminary data.</text>
</comment>
<accession>A0A2I1R4R8</accession>